<name>A0A1H8UPC9_9RHOB</name>
<sequence length="521" mass="58357">MTIDDRKIVMHYIVEDHAKRQPDKAFLVTRERRLTYAETDALANSVGRGFASLGVTKGDRVLVMMPSGIDFFLVWLGLCKIGALMCPMNEAYVKRMLAHQASDCGARHAVIAQGYLDRWMEVAEDLPDLQDVIVCDDGEPGCKTPWMQHEFTVLFEQSDDPLPPVVRYFDPMAVFYTSGTTGPSKGVLYPYAQAHATAAGQAALCDPDDVHYMCAPMFHVGLVHLAGIPLIAGATLAIRPKFSATEFWDDIRYFGATMTLIITAMPAFLLAQPESDDDREHPLKKVIMAPLVGDVGKFKRRFGIEKVATLFNMTEVSCPLQTGFELPNGRTCGRPRAGVIARIVNEYDEEVPNGEVGELVLRSENPWEFNLGYWKKPEKTAEAWHNQWLHTGDLLSRDDDGYFYFHDRLKDAIRRRGENISSYEIEREVDAHPAVRESAAVAVESPFGEQEVKIVVSLTPGAELSPEALSAFLAEVLPLYMRPRYIDMRVDELPKTPTGKIQKQTLRDLGTKQAWDAEAKK</sequence>
<keyword evidence="5" id="KW-0472">Membrane</keyword>
<keyword evidence="4" id="KW-0067">ATP-binding</keyword>
<evidence type="ECO:0000259" key="7">
    <source>
        <dbReference type="Pfam" id="PF13193"/>
    </source>
</evidence>
<dbReference type="GO" id="GO:0005324">
    <property type="term" value="F:long-chain fatty acid transmembrane transporter activity"/>
    <property type="evidence" value="ECO:0007669"/>
    <property type="project" value="TreeGrafter"/>
</dbReference>
<dbReference type="AlphaFoldDB" id="A0A1H8UPC9"/>
<feature type="domain" description="AMP-dependent synthetase/ligase" evidence="6">
    <location>
        <begin position="15"/>
        <end position="365"/>
    </location>
</feature>
<dbReference type="PROSITE" id="PS00455">
    <property type="entry name" value="AMP_BINDING"/>
    <property type="match status" value="1"/>
</dbReference>
<keyword evidence="9" id="KW-1185">Reference proteome</keyword>
<dbReference type="InterPro" id="IPR025110">
    <property type="entry name" value="AMP-bd_C"/>
</dbReference>
<feature type="domain" description="AMP-binding enzyme C-terminal" evidence="7">
    <location>
        <begin position="424"/>
        <end position="500"/>
    </location>
</feature>
<dbReference type="Gene3D" id="3.40.50.12780">
    <property type="entry name" value="N-terminal domain of ligase-like"/>
    <property type="match status" value="1"/>
</dbReference>
<feature type="transmembrane region" description="Helical" evidence="5">
    <location>
        <begin position="251"/>
        <end position="271"/>
    </location>
</feature>
<feature type="transmembrane region" description="Helical" evidence="5">
    <location>
        <begin position="217"/>
        <end position="239"/>
    </location>
</feature>
<dbReference type="GO" id="GO:0044539">
    <property type="term" value="P:long-chain fatty acid import into cell"/>
    <property type="evidence" value="ECO:0007669"/>
    <property type="project" value="TreeGrafter"/>
</dbReference>
<dbReference type="STRING" id="569882.SAMN04490248_12133"/>
<dbReference type="GO" id="GO:0004467">
    <property type="term" value="F:long-chain fatty acid-CoA ligase activity"/>
    <property type="evidence" value="ECO:0007669"/>
    <property type="project" value="TreeGrafter"/>
</dbReference>
<dbReference type="PANTHER" id="PTHR43107:SF15">
    <property type="entry name" value="FATTY ACID TRANSPORT PROTEIN 3, ISOFORM A"/>
    <property type="match status" value="1"/>
</dbReference>
<evidence type="ECO:0000259" key="6">
    <source>
        <dbReference type="Pfam" id="PF00501"/>
    </source>
</evidence>
<dbReference type="PANTHER" id="PTHR43107">
    <property type="entry name" value="LONG-CHAIN FATTY ACID TRANSPORT PROTEIN"/>
    <property type="match status" value="1"/>
</dbReference>
<gene>
    <name evidence="8" type="ORF">SAMN04490248_12133</name>
</gene>
<accession>A0A1H8UPC9</accession>
<evidence type="ECO:0000256" key="5">
    <source>
        <dbReference type="SAM" id="Phobius"/>
    </source>
</evidence>
<protein>
    <submittedName>
        <fullName evidence="8">Crotonobetaine/carnitine-CoA ligase</fullName>
    </submittedName>
</protein>
<comment type="similarity">
    <text evidence="1">Belongs to the ATP-dependent AMP-binding enzyme family.</text>
</comment>
<evidence type="ECO:0000256" key="3">
    <source>
        <dbReference type="ARBA" id="ARBA00022741"/>
    </source>
</evidence>
<dbReference type="Pfam" id="PF00501">
    <property type="entry name" value="AMP-binding"/>
    <property type="match status" value="1"/>
</dbReference>
<organism evidence="8 9">
    <name type="scientific">Salinihabitans flavidus</name>
    <dbReference type="NCBI Taxonomy" id="569882"/>
    <lineage>
        <taxon>Bacteria</taxon>
        <taxon>Pseudomonadati</taxon>
        <taxon>Pseudomonadota</taxon>
        <taxon>Alphaproteobacteria</taxon>
        <taxon>Rhodobacterales</taxon>
        <taxon>Roseobacteraceae</taxon>
        <taxon>Salinihabitans</taxon>
    </lineage>
</organism>
<evidence type="ECO:0000313" key="8">
    <source>
        <dbReference type="EMBL" id="SEP04833.1"/>
    </source>
</evidence>
<keyword evidence="3" id="KW-0547">Nucleotide-binding</keyword>
<evidence type="ECO:0000313" key="9">
    <source>
        <dbReference type="Proteomes" id="UP000198893"/>
    </source>
</evidence>
<evidence type="ECO:0000256" key="1">
    <source>
        <dbReference type="ARBA" id="ARBA00006432"/>
    </source>
</evidence>
<dbReference type="InterPro" id="IPR042099">
    <property type="entry name" value="ANL_N_sf"/>
</dbReference>
<dbReference type="InterPro" id="IPR000873">
    <property type="entry name" value="AMP-dep_synth/lig_dom"/>
</dbReference>
<dbReference type="Proteomes" id="UP000198893">
    <property type="component" value="Unassembled WGS sequence"/>
</dbReference>
<dbReference type="OrthoDB" id="7315605at2"/>
<reference evidence="8 9" key="1">
    <citation type="submission" date="2016-10" db="EMBL/GenBank/DDBJ databases">
        <authorList>
            <person name="de Groot N.N."/>
        </authorList>
    </citation>
    <scope>NUCLEOTIDE SEQUENCE [LARGE SCALE GENOMIC DNA]</scope>
    <source>
        <strain evidence="8 9">DSM 27842</strain>
    </source>
</reference>
<dbReference type="Gene3D" id="3.30.300.30">
    <property type="match status" value="1"/>
</dbReference>
<dbReference type="GO" id="GO:0005886">
    <property type="term" value="C:plasma membrane"/>
    <property type="evidence" value="ECO:0007669"/>
    <property type="project" value="TreeGrafter"/>
</dbReference>
<keyword evidence="2 8" id="KW-0436">Ligase</keyword>
<dbReference type="InterPro" id="IPR020845">
    <property type="entry name" value="AMP-binding_CS"/>
</dbReference>
<keyword evidence="5" id="KW-1133">Transmembrane helix</keyword>
<dbReference type="RefSeq" id="WP_093119735.1">
    <property type="nucleotide sequence ID" value="NZ_FODS01000021.1"/>
</dbReference>
<proteinExistence type="inferred from homology"/>
<dbReference type="GO" id="GO:0005524">
    <property type="term" value="F:ATP binding"/>
    <property type="evidence" value="ECO:0007669"/>
    <property type="project" value="UniProtKB-KW"/>
</dbReference>
<dbReference type="InterPro" id="IPR045851">
    <property type="entry name" value="AMP-bd_C_sf"/>
</dbReference>
<dbReference type="EMBL" id="FODS01000021">
    <property type="protein sequence ID" value="SEP04833.1"/>
    <property type="molecule type" value="Genomic_DNA"/>
</dbReference>
<dbReference type="SUPFAM" id="SSF56801">
    <property type="entry name" value="Acetyl-CoA synthetase-like"/>
    <property type="match status" value="1"/>
</dbReference>
<evidence type="ECO:0000256" key="2">
    <source>
        <dbReference type="ARBA" id="ARBA00022598"/>
    </source>
</evidence>
<dbReference type="Pfam" id="PF13193">
    <property type="entry name" value="AMP-binding_C"/>
    <property type="match status" value="1"/>
</dbReference>
<evidence type="ECO:0000256" key="4">
    <source>
        <dbReference type="ARBA" id="ARBA00022840"/>
    </source>
</evidence>
<keyword evidence="5" id="KW-0812">Transmembrane</keyword>